<name>Q84ZR2_ORYSJ</name>
<dbReference type="AlphaFoldDB" id="Q84ZR2"/>
<protein>
    <submittedName>
        <fullName evidence="2">Uncharacterized protein</fullName>
    </submittedName>
</protein>
<gene>
    <name evidence="2" type="primary">OJ1372_D12.110</name>
    <name evidence="3" type="synonym">OJ1657_A07.121</name>
</gene>
<dbReference type="EMBL" id="AP003930">
    <property type="protein sequence ID" value="BAD30428.1"/>
    <property type="molecule type" value="Genomic_DNA"/>
</dbReference>
<sequence length="157" mass="15301">MGPTCRGRRGWAAEQASSGGSGGRGRRRPPTGAPAVRVKAGPAVRGGPAAGATAAAAGGGSTGRADERGGSGQSGGTKPKECQPRHRLLPAHSRGAAGGGRSRWAVGGATTGGGRSRWAVGGATTGGGRRGESAAREEANLSGRPAGEEAARAGRWE</sequence>
<accession>Q84ZR2</accession>
<feature type="compositionally biased region" description="Low complexity" evidence="1">
    <location>
        <begin position="40"/>
        <end position="56"/>
    </location>
</feature>
<feature type="compositionally biased region" description="Basic and acidic residues" evidence="1">
    <location>
        <begin position="129"/>
        <end position="139"/>
    </location>
</feature>
<feature type="region of interest" description="Disordered" evidence="1">
    <location>
        <begin position="1"/>
        <end position="157"/>
    </location>
</feature>
<reference evidence="3" key="2">
    <citation type="submission" date="2001-07" db="EMBL/GenBank/DDBJ databases">
        <title>Oryza sativa nipponbare(GA3) genomic DNA, chromosome 7, BAC clone:OJ1657_A07.</title>
        <authorList>
            <person name="Sasaki T."/>
            <person name="Matsumoto T."/>
            <person name="Yamamoto K."/>
        </authorList>
    </citation>
    <scope>NUCLEOTIDE SEQUENCE</scope>
</reference>
<evidence type="ECO:0000313" key="4">
    <source>
        <dbReference type="Proteomes" id="UP000000763"/>
    </source>
</evidence>
<reference evidence="2" key="1">
    <citation type="submission" date="2001-07" db="EMBL/GenBank/DDBJ databases">
        <title>Oryza sativa nipponbare(GA3) genomic DNA, chromosome 7, BAC clone:OJ1372_D12.</title>
        <authorList>
            <person name="Sasaki T."/>
            <person name="Matsumoto T."/>
            <person name="Yamamoto K."/>
        </authorList>
    </citation>
    <scope>NUCLEOTIDE SEQUENCE</scope>
</reference>
<evidence type="ECO:0000256" key="1">
    <source>
        <dbReference type="SAM" id="MobiDB-lite"/>
    </source>
</evidence>
<evidence type="ECO:0000313" key="3">
    <source>
        <dbReference type="EMBL" id="BAD30428.1"/>
    </source>
</evidence>
<evidence type="ECO:0000313" key="2">
    <source>
        <dbReference type="EMBL" id="BAC57652.1"/>
    </source>
</evidence>
<proteinExistence type="predicted"/>
<feature type="compositionally biased region" description="Basic and acidic residues" evidence="1">
    <location>
        <begin position="146"/>
        <end position="157"/>
    </location>
</feature>
<reference evidence="4" key="3">
    <citation type="journal article" date="2005" name="Nature">
        <title>The map-based sequence of the rice genome.</title>
        <authorList>
            <consortium name="International rice genome sequencing project (IRGSP)"/>
            <person name="Matsumoto T."/>
            <person name="Wu J."/>
            <person name="Kanamori H."/>
            <person name="Katayose Y."/>
            <person name="Fujisawa M."/>
            <person name="Namiki N."/>
            <person name="Mizuno H."/>
            <person name="Yamamoto K."/>
            <person name="Antonio B.A."/>
            <person name="Baba T."/>
            <person name="Sakata K."/>
            <person name="Nagamura Y."/>
            <person name="Aoki H."/>
            <person name="Arikawa K."/>
            <person name="Arita K."/>
            <person name="Bito T."/>
            <person name="Chiden Y."/>
            <person name="Fujitsuka N."/>
            <person name="Fukunaka R."/>
            <person name="Hamada M."/>
            <person name="Harada C."/>
            <person name="Hayashi A."/>
            <person name="Hijishita S."/>
            <person name="Honda M."/>
            <person name="Hosokawa S."/>
            <person name="Ichikawa Y."/>
            <person name="Idonuma A."/>
            <person name="Iijima M."/>
            <person name="Ikeda M."/>
            <person name="Ikeno M."/>
            <person name="Ito K."/>
            <person name="Ito S."/>
            <person name="Ito T."/>
            <person name="Ito Y."/>
            <person name="Ito Y."/>
            <person name="Iwabuchi A."/>
            <person name="Kamiya K."/>
            <person name="Karasawa W."/>
            <person name="Kurita K."/>
            <person name="Katagiri S."/>
            <person name="Kikuta A."/>
            <person name="Kobayashi H."/>
            <person name="Kobayashi N."/>
            <person name="Machita K."/>
            <person name="Maehara T."/>
            <person name="Masukawa M."/>
            <person name="Mizubayashi T."/>
            <person name="Mukai Y."/>
            <person name="Nagasaki H."/>
            <person name="Nagata Y."/>
            <person name="Naito S."/>
            <person name="Nakashima M."/>
            <person name="Nakama Y."/>
            <person name="Nakamichi Y."/>
            <person name="Nakamura M."/>
            <person name="Meguro A."/>
            <person name="Negishi M."/>
            <person name="Ohta I."/>
            <person name="Ohta T."/>
            <person name="Okamoto M."/>
            <person name="Ono N."/>
            <person name="Saji S."/>
            <person name="Sakaguchi M."/>
            <person name="Sakai K."/>
            <person name="Shibata M."/>
            <person name="Shimokawa T."/>
            <person name="Song J."/>
            <person name="Takazaki Y."/>
            <person name="Terasawa K."/>
            <person name="Tsugane M."/>
            <person name="Tsuji K."/>
            <person name="Ueda S."/>
            <person name="Waki K."/>
            <person name="Yamagata H."/>
            <person name="Yamamoto M."/>
            <person name="Yamamoto S."/>
            <person name="Yamane H."/>
            <person name="Yoshiki S."/>
            <person name="Yoshihara R."/>
            <person name="Yukawa K."/>
            <person name="Zhong H."/>
            <person name="Yano M."/>
            <person name="Yuan Q."/>
            <person name="Ouyang S."/>
            <person name="Liu J."/>
            <person name="Jones K.M."/>
            <person name="Gansberger K."/>
            <person name="Moffat K."/>
            <person name="Hill J."/>
            <person name="Bera J."/>
            <person name="Fadrosh D."/>
            <person name="Jin S."/>
            <person name="Johri S."/>
            <person name="Kim M."/>
            <person name="Overton L."/>
            <person name="Reardon M."/>
            <person name="Tsitrin T."/>
            <person name="Vuong H."/>
            <person name="Weaver B."/>
            <person name="Ciecko A."/>
            <person name="Tallon L."/>
            <person name="Jackson J."/>
            <person name="Pai G."/>
            <person name="Aken S.V."/>
            <person name="Utterback T."/>
            <person name="Reidmuller S."/>
            <person name="Feldblyum T."/>
            <person name="Hsiao J."/>
            <person name="Zismann V."/>
            <person name="Iobst S."/>
            <person name="de Vazeille A.R."/>
            <person name="Buell C.R."/>
            <person name="Ying K."/>
            <person name="Li Y."/>
            <person name="Lu T."/>
            <person name="Huang Y."/>
            <person name="Zhao Q."/>
            <person name="Feng Q."/>
            <person name="Zhang L."/>
            <person name="Zhu J."/>
            <person name="Weng Q."/>
            <person name="Mu J."/>
            <person name="Lu Y."/>
            <person name="Fan D."/>
            <person name="Liu Y."/>
            <person name="Guan J."/>
            <person name="Zhang Y."/>
            <person name="Yu S."/>
            <person name="Liu X."/>
            <person name="Zhang Y."/>
            <person name="Hong G."/>
            <person name="Han B."/>
            <person name="Choisne N."/>
            <person name="Demange N."/>
            <person name="Orjeda G."/>
            <person name="Samain S."/>
            <person name="Cattolico L."/>
            <person name="Pelletier E."/>
            <person name="Couloux A."/>
            <person name="Segurens B."/>
            <person name="Wincker P."/>
            <person name="D'Hont A."/>
            <person name="Scarpelli C."/>
            <person name="Weissenbach J."/>
            <person name="Salanoubat M."/>
            <person name="Quetier F."/>
            <person name="Yu Y."/>
            <person name="Kim H.R."/>
            <person name="Rambo T."/>
            <person name="Currie J."/>
            <person name="Collura K."/>
            <person name="Luo M."/>
            <person name="Yang T."/>
            <person name="Ammiraju J.S.S."/>
            <person name="Engler F."/>
            <person name="Soderlund C."/>
            <person name="Wing R.A."/>
            <person name="Palmer L.E."/>
            <person name="de la Bastide M."/>
            <person name="Spiegel L."/>
            <person name="Nascimento L."/>
            <person name="Zutavern T."/>
            <person name="O'Shaughnessy A."/>
            <person name="Dike S."/>
            <person name="Dedhia N."/>
            <person name="Preston R."/>
            <person name="Balija V."/>
            <person name="McCombie W.R."/>
            <person name="Chow T."/>
            <person name="Chen H."/>
            <person name="Chung M."/>
            <person name="Chen C."/>
            <person name="Shaw J."/>
            <person name="Wu H."/>
            <person name="Hsiao K."/>
            <person name="Chao Y."/>
            <person name="Chu M."/>
            <person name="Cheng C."/>
            <person name="Hour A."/>
            <person name="Lee P."/>
            <person name="Lin S."/>
            <person name="Lin Y."/>
            <person name="Liou J."/>
            <person name="Liu S."/>
            <person name="Hsing Y."/>
            <person name="Raghuvanshi S."/>
            <person name="Mohanty A."/>
            <person name="Bharti A.K."/>
            <person name="Gaur A."/>
            <person name="Gupta V."/>
            <person name="Kumar D."/>
            <person name="Ravi V."/>
            <person name="Vij S."/>
            <person name="Kapur A."/>
            <person name="Khurana P."/>
            <person name="Khurana P."/>
            <person name="Khurana J.P."/>
            <person name="Tyagi A.K."/>
            <person name="Gaikwad K."/>
            <person name="Singh A."/>
            <person name="Dalal V."/>
            <person name="Srivastava S."/>
            <person name="Dixit A."/>
            <person name="Pal A.K."/>
            <person name="Ghazi I.A."/>
            <person name="Yadav M."/>
            <person name="Pandit A."/>
            <person name="Bhargava A."/>
            <person name="Sureshbabu K."/>
            <person name="Batra K."/>
            <person name="Sharma T.R."/>
            <person name="Mohapatra T."/>
            <person name="Singh N.K."/>
            <person name="Messing J."/>
            <person name="Nelson A.B."/>
            <person name="Fuks G."/>
            <person name="Kavchok S."/>
            <person name="Keizer G."/>
            <person name="Linton E."/>
            <person name="Llaca V."/>
            <person name="Song R."/>
            <person name="Tanyolac B."/>
            <person name="Young S."/>
            <person name="Ho-Il K."/>
            <person name="Hahn J.H."/>
            <person name="Sangsakoo G."/>
            <person name="Vanavichit A."/>
            <person name="de Mattos Luiz.A.T."/>
            <person name="Zimmer P.D."/>
            <person name="Malone G."/>
            <person name="Dellagostin O."/>
            <person name="de Oliveira A.C."/>
            <person name="Bevan M."/>
            <person name="Bancroft I."/>
            <person name="Minx P."/>
            <person name="Cordum H."/>
            <person name="Wilson R."/>
            <person name="Cheng Z."/>
            <person name="Jin W."/>
            <person name="Jiang J."/>
            <person name="Leong S.A."/>
            <person name="Iwama H."/>
            <person name="Gojobori T."/>
            <person name="Itoh T."/>
            <person name="Niimura Y."/>
            <person name="Fujii Y."/>
            <person name="Habara T."/>
            <person name="Sakai H."/>
            <person name="Sato Y."/>
            <person name="Wilson G."/>
            <person name="Kumar K."/>
            <person name="McCouch S."/>
            <person name="Juretic N."/>
            <person name="Hoen D."/>
            <person name="Wright S."/>
            <person name="Bruskiewich R."/>
            <person name="Bureau T."/>
            <person name="Miyao A."/>
            <person name="Hirochika H."/>
            <person name="Nishikawa T."/>
            <person name="Kadowaki K."/>
            <person name="Sugiura M."/>
            <person name="Burr B."/>
            <person name="Sasaki T."/>
        </authorList>
    </citation>
    <scope>NUCLEOTIDE SEQUENCE [LARGE SCALE GENOMIC DNA]</scope>
    <source>
        <strain evidence="4">cv. Nipponbare</strain>
    </source>
</reference>
<reference evidence="4" key="4">
    <citation type="journal article" date="2008" name="Nucleic Acids Res.">
        <title>The rice annotation project database (RAP-DB): 2008 update.</title>
        <authorList>
            <consortium name="The rice annotation project (RAP)"/>
        </authorList>
    </citation>
    <scope>GENOME REANNOTATION</scope>
    <source>
        <strain evidence="4">cv. Nipponbare</strain>
    </source>
</reference>
<organism evidence="2 4">
    <name type="scientific">Oryza sativa subsp. japonica</name>
    <name type="common">Rice</name>
    <dbReference type="NCBI Taxonomy" id="39947"/>
    <lineage>
        <taxon>Eukaryota</taxon>
        <taxon>Viridiplantae</taxon>
        <taxon>Streptophyta</taxon>
        <taxon>Embryophyta</taxon>
        <taxon>Tracheophyta</taxon>
        <taxon>Spermatophyta</taxon>
        <taxon>Magnoliopsida</taxon>
        <taxon>Liliopsida</taxon>
        <taxon>Poales</taxon>
        <taxon>Poaceae</taxon>
        <taxon>BOP clade</taxon>
        <taxon>Oryzoideae</taxon>
        <taxon>Oryzeae</taxon>
        <taxon>Oryzinae</taxon>
        <taxon>Oryza</taxon>
        <taxon>Oryza sativa</taxon>
    </lineage>
</organism>
<dbReference type="EMBL" id="AP003827">
    <property type="protein sequence ID" value="BAC57652.1"/>
    <property type="molecule type" value="Genomic_DNA"/>
</dbReference>
<dbReference type="Proteomes" id="UP000000763">
    <property type="component" value="Chromosome 7"/>
</dbReference>